<sequence>MQSTRGRSVVWDPSGSQRFLTGGGSEIRLHEREAGERIKTTSVVTELSGLRSFAWSPGTSANPLVAAGVSSGRVLLLRLDDNGNSSSRQGQQDAIVKPVGQINIRHSRPINVTAFAPEKPHLLAVGLEKGRGESVLVYDVHRTAASNSRDQSGARHGGLHREPSQHSRGRASSPAASNTSAHESAPLLTFGVSDFVTSLSFLPSGPGGQTSGALLATAAAGKWIRVFDLRSPPATVTTWTSRAGYGLAPNPYNAQQLSSFGEDGICRLWDLRKPLDPLLSFSEADAGAIPLQTVTNSAPRPLAETAWCPNRPGTFATLEKESSTIRLWSLVDGPGPRLLYSHTESRTNDRYIDHNNANEALRMPILLEDRQTRLFQHPLISFAFASPSSKSSTAIELVGLARDTSSAGSGSQRLEIVSVPDTPIADFQERSLLIADRLSSAHSYPIPTAEAREAEDAADVRDVVGGGKAAGQTGPSPRTPALHLALSPPDRGRTLSLGGLSSPGVDRNQTPRPTTVLLRQDSAANLLQGGGGGGGGGGGPSSLDESGLYNLSTDISVVLRERVEAGYGSDPMVNANLSDAGVREFWLWVARGQALSSEACTPEYDFRFRGVLRILLGFPSGMTNSSNASSRRSTPSQSPLPTPRSIYTDISRSLRRGEEAQTKHAAYTAACNQLVARRRLENTFAISSSQFAAQRKIALSSCGADWEESWEQVCDRLSKTGDYEAAARFAFYAGQLEKSMQYLRFCKDEKLRLLSPIVAAYLAQKDSARGAESHYASLCRTLSSDVEMPWVRAMFAYLATSDWRELVDEMGLPLRDRVGVALRFLSDSELIPFLQELGDEALSSSDLEAVVLFGLRNDGLNLLSSYVDRTADVQTVALACSFTSPGMIRADMRVTRWVETYRAQLDRLQLYSARAIFDSARGRRARATLQQARAAGRTAEANEVAQAIRKTAPPQIMLRCQFCSTVIAPSKGINSEIGESRSHGSGGPNRSSVCPSCSKQLPACCICLVRPSLHSFQTNGPATLAWCQKCRHGGHATHLLAWFEVSRVCAVAGCECSCNSEHR</sequence>
<evidence type="ECO:0000256" key="3">
    <source>
        <dbReference type="ARBA" id="ARBA00022737"/>
    </source>
</evidence>
<keyword evidence="7" id="KW-1185">Reference proteome</keyword>
<feature type="compositionally biased region" description="Gly residues" evidence="4">
    <location>
        <begin position="528"/>
        <end position="540"/>
    </location>
</feature>
<reference evidence="6 7" key="1">
    <citation type="submission" date="2020-11" db="EMBL/GenBank/DDBJ databases">
        <title>Kefir isolates.</title>
        <authorList>
            <person name="Marcisauskas S."/>
            <person name="Kim Y."/>
            <person name="Blasche S."/>
        </authorList>
    </citation>
    <scope>NUCLEOTIDE SEQUENCE [LARGE SCALE GENOMIC DNA]</scope>
    <source>
        <strain evidence="6 7">KR</strain>
    </source>
</reference>
<evidence type="ECO:0000259" key="5">
    <source>
        <dbReference type="Pfam" id="PF21719"/>
    </source>
</evidence>
<feature type="region of interest" description="Disordered" evidence="4">
    <location>
        <begin position="490"/>
        <end position="512"/>
    </location>
</feature>
<name>A0A9P6W0E0_RHOMI</name>
<dbReference type="InterPro" id="IPR001680">
    <property type="entry name" value="WD40_rpt"/>
</dbReference>
<dbReference type="OrthoDB" id="341486at2759"/>
<dbReference type="EMBL" id="PUHQ01000057">
    <property type="protein sequence ID" value="KAG0659124.1"/>
    <property type="molecule type" value="Genomic_DNA"/>
</dbReference>
<dbReference type="InterPro" id="IPR015943">
    <property type="entry name" value="WD40/YVTN_repeat-like_dom_sf"/>
</dbReference>
<evidence type="ECO:0000313" key="7">
    <source>
        <dbReference type="Proteomes" id="UP000777482"/>
    </source>
</evidence>
<evidence type="ECO:0000313" key="6">
    <source>
        <dbReference type="EMBL" id="KAG0659124.1"/>
    </source>
</evidence>
<proteinExistence type="inferred from homology"/>
<dbReference type="PANTHER" id="PTHR16453">
    <property type="entry name" value="WD40 DOMAIN-CONTAINING PROTEIN MIO FAMILY MEMBER"/>
    <property type="match status" value="1"/>
</dbReference>
<dbReference type="GO" id="GO:0005737">
    <property type="term" value="C:cytoplasm"/>
    <property type="evidence" value="ECO:0007669"/>
    <property type="project" value="TreeGrafter"/>
</dbReference>
<dbReference type="PANTHER" id="PTHR16453:SF9">
    <property type="entry name" value="GATOR COMPLEX PROTEIN MIOS"/>
    <property type="match status" value="1"/>
</dbReference>
<evidence type="ECO:0000256" key="2">
    <source>
        <dbReference type="ARBA" id="ARBA00022574"/>
    </source>
</evidence>
<dbReference type="SMART" id="SM00320">
    <property type="entry name" value="WD40"/>
    <property type="match status" value="4"/>
</dbReference>
<feature type="region of interest" description="Disordered" evidence="4">
    <location>
        <begin position="146"/>
        <end position="181"/>
    </location>
</feature>
<dbReference type="InterPro" id="IPR031488">
    <property type="entry name" value="Zn_ribbon_mio"/>
</dbReference>
<dbReference type="InterPro" id="IPR037593">
    <property type="entry name" value="MIOS/Sea4"/>
</dbReference>
<keyword evidence="3" id="KW-0677">Repeat</keyword>
<organism evidence="6 7">
    <name type="scientific">Rhodotorula mucilaginosa</name>
    <name type="common">Yeast</name>
    <name type="synonym">Rhodotorula rubra</name>
    <dbReference type="NCBI Taxonomy" id="5537"/>
    <lineage>
        <taxon>Eukaryota</taxon>
        <taxon>Fungi</taxon>
        <taxon>Dikarya</taxon>
        <taxon>Basidiomycota</taxon>
        <taxon>Pucciniomycotina</taxon>
        <taxon>Microbotryomycetes</taxon>
        <taxon>Sporidiobolales</taxon>
        <taxon>Sporidiobolaceae</taxon>
        <taxon>Rhodotorula</taxon>
    </lineage>
</organism>
<dbReference type="CDD" id="cd16691">
    <property type="entry name" value="mRING-H2-C3H3C2_Mio"/>
    <property type="match status" value="1"/>
</dbReference>
<dbReference type="Gene3D" id="2.130.10.10">
    <property type="entry name" value="YVTN repeat-like/Quinoprotein amine dehydrogenase"/>
    <property type="match status" value="2"/>
</dbReference>
<accession>A0A9P6W0E0</accession>
<gene>
    <name evidence="6" type="ORF">C6P46_005295</name>
</gene>
<protein>
    <recommendedName>
        <fullName evidence="5">MIOS-like alpha-solenoid domain-containing protein</fullName>
    </recommendedName>
</protein>
<comment type="caution">
    <text evidence="6">The sequence shown here is derived from an EMBL/GenBank/DDBJ whole genome shotgun (WGS) entry which is preliminary data.</text>
</comment>
<evidence type="ECO:0000256" key="4">
    <source>
        <dbReference type="SAM" id="MobiDB-lite"/>
    </source>
</evidence>
<comment type="similarity">
    <text evidence="1">Belongs to the WD repeat mio family.</text>
</comment>
<dbReference type="InterPro" id="IPR036322">
    <property type="entry name" value="WD40_repeat_dom_sf"/>
</dbReference>
<dbReference type="AlphaFoldDB" id="A0A9P6W0E0"/>
<dbReference type="Proteomes" id="UP000777482">
    <property type="component" value="Unassembled WGS sequence"/>
</dbReference>
<feature type="region of interest" description="Disordered" evidence="4">
    <location>
        <begin position="623"/>
        <end position="645"/>
    </location>
</feature>
<feature type="region of interest" description="Disordered" evidence="4">
    <location>
        <begin position="525"/>
        <end position="546"/>
    </location>
</feature>
<keyword evidence="2" id="KW-0853">WD repeat</keyword>
<dbReference type="Pfam" id="PF21720">
    <property type="entry name" value="MIOS_WD40"/>
    <property type="match status" value="1"/>
</dbReference>
<feature type="domain" description="MIOS-like alpha-solenoid" evidence="5">
    <location>
        <begin position="692"/>
        <end position="824"/>
    </location>
</feature>
<dbReference type="GO" id="GO:1904263">
    <property type="term" value="P:positive regulation of TORC1 signaling"/>
    <property type="evidence" value="ECO:0007669"/>
    <property type="project" value="TreeGrafter"/>
</dbReference>
<dbReference type="InterPro" id="IPR049092">
    <property type="entry name" value="MIOS_a-sol"/>
</dbReference>
<evidence type="ECO:0000256" key="1">
    <source>
        <dbReference type="ARBA" id="ARBA00009713"/>
    </source>
</evidence>
<dbReference type="SUPFAM" id="SSF50978">
    <property type="entry name" value="WD40 repeat-like"/>
    <property type="match status" value="1"/>
</dbReference>
<dbReference type="Pfam" id="PF21719">
    <property type="entry name" value="MIOS_a-sol"/>
    <property type="match status" value="1"/>
</dbReference>